<dbReference type="InterPro" id="IPR011012">
    <property type="entry name" value="Longin-like_dom_sf"/>
</dbReference>
<dbReference type="CDD" id="cd14830">
    <property type="entry name" value="Delta_COP_N"/>
    <property type="match status" value="1"/>
</dbReference>
<evidence type="ECO:0000256" key="2">
    <source>
        <dbReference type="ARBA" id="ARBA00022448"/>
    </source>
</evidence>
<evidence type="ECO:0000256" key="6">
    <source>
        <dbReference type="ARBA" id="ARBA00023034"/>
    </source>
</evidence>
<dbReference type="InterPro" id="IPR028565">
    <property type="entry name" value="MHD"/>
</dbReference>
<evidence type="ECO:0000256" key="1">
    <source>
        <dbReference type="ARBA" id="ARBA00010516"/>
    </source>
</evidence>
<evidence type="ECO:0000313" key="14">
    <source>
        <dbReference type="Proteomes" id="UP001527925"/>
    </source>
</evidence>
<keyword evidence="7 9" id="KW-0472">Membrane</keyword>
<keyword evidence="4 9" id="KW-0931">ER-Golgi transport</keyword>
<dbReference type="Proteomes" id="UP001527925">
    <property type="component" value="Unassembled WGS sequence"/>
</dbReference>
<dbReference type="Gene3D" id="2.60.40.1170">
    <property type="entry name" value="Mu homology domain, subdomain B"/>
    <property type="match status" value="2"/>
</dbReference>
<name>A0ABR4NCX5_9FUNG</name>
<comment type="function">
    <text evidence="9">The coatomer is a cytosolic protein complex that binds to dilysine motifs and reversibly associates with Golgi non-clathrin-coated vesicles, which further mediate biosynthetic protein transport from the ER, via the Golgi up to the trans Golgi network. Coatomer complex is required for budding from Golgi membranes, and is essential for the retrograde Golgi-to-ER transport of dilysine-tagged proteins.</text>
</comment>
<evidence type="ECO:0000256" key="8">
    <source>
        <dbReference type="ARBA" id="ARBA00023329"/>
    </source>
</evidence>
<keyword evidence="14" id="KW-1185">Reference proteome</keyword>
<evidence type="ECO:0000256" key="11">
    <source>
        <dbReference type="SAM" id="MobiDB-lite"/>
    </source>
</evidence>
<accession>A0ABR4NCX5</accession>
<keyword evidence="6 9" id="KW-0333">Golgi apparatus</keyword>
<dbReference type="PANTHER" id="PTHR10121:SF0">
    <property type="entry name" value="COATOMER SUBUNIT DELTA"/>
    <property type="match status" value="1"/>
</dbReference>
<dbReference type="SUPFAM" id="SSF49447">
    <property type="entry name" value="Second domain of Mu2 adaptin subunit (ap50) of ap2 adaptor"/>
    <property type="match status" value="1"/>
</dbReference>
<evidence type="ECO:0000256" key="9">
    <source>
        <dbReference type="RuleBase" id="RU364018"/>
    </source>
</evidence>
<organism evidence="13 14">
    <name type="scientific">Polyrhizophydium stewartii</name>
    <dbReference type="NCBI Taxonomy" id="2732419"/>
    <lineage>
        <taxon>Eukaryota</taxon>
        <taxon>Fungi</taxon>
        <taxon>Fungi incertae sedis</taxon>
        <taxon>Chytridiomycota</taxon>
        <taxon>Chytridiomycota incertae sedis</taxon>
        <taxon>Chytridiomycetes</taxon>
        <taxon>Rhizophydiales</taxon>
        <taxon>Rhizophydiales incertae sedis</taxon>
        <taxon>Polyrhizophydium</taxon>
    </lineage>
</organism>
<comment type="subunit">
    <text evidence="9">Oligomeric complex that consists of at least the alpha, beta, beta', gamma, delta, epsilon and zeta subunits.</text>
</comment>
<reference evidence="13 14" key="1">
    <citation type="submission" date="2023-09" db="EMBL/GenBank/DDBJ databases">
        <title>Pangenome analysis of Batrachochytrium dendrobatidis and related Chytrids.</title>
        <authorList>
            <person name="Yacoub M.N."/>
            <person name="Stajich J.E."/>
            <person name="James T.Y."/>
        </authorList>
    </citation>
    <scope>NUCLEOTIDE SEQUENCE [LARGE SCALE GENOMIC DNA]</scope>
    <source>
        <strain evidence="13 14">JEL0888</strain>
    </source>
</reference>
<keyword evidence="3 9" id="KW-0963">Cytoplasm</keyword>
<evidence type="ECO:0000256" key="5">
    <source>
        <dbReference type="ARBA" id="ARBA00022927"/>
    </source>
</evidence>
<comment type="subcellular location">
    <subcellularLocation>
        <location evidence="9 10">Cytoplasm</location>
    </subcellularLocation>
    <subcellularLocation>
        <location evidence="9 10">Cytoplasmic vesicle</location>
        <location evidence="9 10">COPI-coated vesicle membrane</location>
        <topology evidence="9 10">Peripheral membrane protein</topology>
        <orientation evidence="9 10">Cytoplasmic side</orientation>
    </subcellularLocation>
    <subcellularLocation>
        <location evidence="9 10">Golgi apparatus membrane</location>
        <topology evidence="9 10">Peripheral membrane protein</topology>
        <orientation evidence="9 10">Cytoplasmic side</orientation>
    </subcellularLocation>
</comment>
<dbReference type="SUPFAM" id="SSF64356">
    <property type="entry name" value="SNARE-like"/>
    <property type="match status" value="1"/>
</dbReference>
<dbReference type="CDD" id="cd09254">
    <property type="entry name" value="AP_delta-COPI_MHD"/>
    <property type="match status" value="1"/>
</dbReference>
<feature type="domain" description="MHD" evidence="12">
    <location>
        <begin position="282"/>
        <end position="521"/>
    </location>
</feature>
<feature type="region of interest" description="Disordered" evidence="11">
    <location>
        <begin position="130"/>
        <end position="160"/>
    </location>
</feature>
<evidence type="ECO:0000256" key="10">
    <source>
        <dbReference type="RuleBase" id="RU366052"/>
    </source>
</evidence>
<evidence type="ECO:0000313" key="13">
    <source>
        <dbReference type="EMBL" id="KAL2917363.1"/>
    </source>
</evidence>
<protein>
    <recommendedName>
        <fullName evidence="9">Coatomer subunit delta</fullName>
    </recommendedName>
</protein>
<dbReference type="EMBL" id="JADGIZ020000011">
    <property type="protein sequence ID" value="KAL2917363.1"/>
    <property type="molecule type" value="Genomic_DNA"/>
</dbReference>
<evidence type="ECO:0000256" key="7">
    <source>
        <dbReference type="ARBA" id="ARBA00023136"/>
    </source>
</evidence>
<keyword evidence="2 9" id="KW-0813">Transport</keyword>
<keyword evidence="5 9" id="KW-0653">Protein transport</keyword>
<gene>
    <name evidence="13" type="primary">RET2</name>
    <name evidence="13" type="ORF">HK105_203027</name>
</gene>
<evidence type="ECO:0000259" key="12">
    <source>
        <dbReference type="PROSITE" id="PS51072"/>
    </source>
</evidence>
<dbReference type="InterPro" id="IPR027059">
    <property type="entry name" value="Coatomer_dsu"/>
</dbReference>
<dbReference type="InterPro" id="IPR036168">
    <property type="entry name" value="AP2_Mu_C_sf"/>
</dbReference>
<comment type="similarity">
    <text evidence="1 9">Belongs to the adaptor complexes medium subunit family. Delta-COP subfamily.</text>
</comment>
<evidence type="ECO:0000256" key="4">
    <source>
        <dbReference type="ARBA" id="ARBA00022892"/>
    </source>
</evidence>
<dbReference type="PROSITE" id="PS51072">
    <property type="entry name" value="MHD"/>
    <property type="match status" value="1"/>
</dbReference>
<dbReference type="Gene3D" id="3.30.450.60">
    <property type="match status" value="1"/>
</dbReference>
<comment type="caution">
    <text evidence="13">The sequence shown here is derived from an EMBL/GenBank/DDBJ whole genome shotgun (WGS) entry which is preliminary data.</text>
</comment>
<dbReference type="PANTHER" id="PTHR10121">
    <property type="entry name" value="COATOMER SUBUNIT DELTA"/>
    <property type="match status" value="1"/>
</dbReference>
<proteinExistence type="inferred from homology"/>
<feature type="compositionally biased region" description="Basic and acidic residues" evidence="11">
    <location>
        <begin position="130"/>
        <end position="152"/>
    </location>
</feature>
<evidence type="ECO:0000256" key="3">
    <source>
        <dbReference type="ARBA" id="ARBA00022490"/>
    </source>
</evidence>
<keyword evidence="8 9" id="KW-0968">Cytoplasmic vesicle</keyword>
<sequence>MSRSRIEGLIASFPKLIGASDQHTYVETDAVRYVYQPLDNLFMVLVTTKNSNILQDIDTLHLFARVVSEYCRSNDEREIAKHAFDLVLVFDEVISLGYRENINLAQIRTISVMESHEERVQAEIEKNKEKEAKEELKRKARMIDQQKRESAKRGFSGGMPGSGGYGGFGAGGGSGFSGNSFSSGGVGGGAGSGFGPSSGAGSFGQSQAPAAPSANSFGKLAAPASGSPMALGRGLQLGGGQRQNNLLATITADEGIQAPAAPAGLGTASNTSPAAAVASAREESVHIAVEEKISVTTSRDGSLQALEINGSMMLKINDPSTARVRLAVSHLNDPNVRFTTHPNIDKALWASESVIALRDPSRPFPVGQAIGILRWKVSTRSESLAPLLINCWPSPTGAGACDVNIEYELQNTALELHNVEITIPYPGGTPPTVGDIEGHYKIDRQKRAIQWSLPLIDASNASGMLEFNVQSEDVDGFYPIQIQFSSSRLLNPIQARGAEDKHRGPPFSIDQTLKADIYQVV</sequence>
<dbReference type="Pfam" id="PF00928">
    <property type="entry name" value="Adap_comp_sub"/>
    <property type="match status" value="1"/>
</dbReference>